<dbReference type="GO" id="GO:0003824">
    <property type="term" value="F:catalytic activity"/>
    <property type="evidence" value="ECO:0007669"/>
    <property type="project" value="InterPro"/>
</dbReference>
<proteinExistence type="predicted"/>
<organism evidence="1 2">
    <name type="scientific">Campylobacter rectus</name>
    <name type="common">Wolinella recta</name>
    <dbReference type="NCBI Taxonomy" id="203"/>
    <lineage>
        <taxon>Bacteria</taxon>
        <taxon>Pseudomonadati</taxon>
        <taxon>Campylobacterota</taxon>
        <taxon>Epsilonproteobacteria</taxon>
        <taxon>Campylobacterales</taxon>
        <taxon>Campylobacteraceae</taxon>
        <taxon>Campylobacter</taxon>
    </lineage>
</organism>
<dbReference type="InterPro" id="IPR035994">
    <property type="entry name" value="Nucleoside_phosphorylase_sf"/>
</dbReference>
<dbReference type="GO" id="GO:0009116">
    <property type="term" value="P:nucleoside metabolic process"/>
    <property type="evidence" value="ECO:0007669"/>
    <property type="project" value="InterPro"/>
</dbReference>
<protein>
    <recommendedName>
        <fullName evidence="3">Purine-nucleoside phosphorylase</fullName>
    </recommendedName>
</protein>
<dbReference type="SUPFAM" id="SSF53167">
    <property type="entry name" value="Purine and uridine phosphorylases"/>
    <property type="match status" value="1"/>
</dbReference>
<sequence length="249" mass="27984">MIISAGQNEIFPFALPMGVGLVDMSMNLTALLQKRAMTSGYGSDRYGRDFMSERGLNQSNFTADRQPEGELNLPTLTATAQADKRLNLINLPVLQSVKSSQNPDKILNALPSEIIFVGSAGLYKEGEIFEIYESSIAANIEISSLENRSYSPIEWEIDSSVPRGTYKVNSSNFITTDQNLAHRLFARGYFLENMEFFAVLKVAQKFQIPAYGVFVATNFCDENAHTDFVKNHERAKKELEKYLKQKEII</sequence>
<dbReference type="AlphaFoldDB" id="A0A6G5QJ99"/>
<evidence type="ECO:0008006" key="3">
    <source>
        <dbReference type="Google" id="ProtNLM"/>
    </source>
</evidence>
<dbReference type="Proteomes" id="UP000502377">
    <property type="component" value="Chromosome"/>
</dbReference>
<dbReference type="Gene3D" id="3.40.50.1580">
    <property type="entry name" value="Nucleoside phosphorylase domain"/>
    <property type="match status" value="1"/>
</dbReference>
<reference evidence="1 2" key="1">
    <citation type="submission" date="2016-07" db="EMBL/GenBank/DDBJ databases">
        <title>Comparative genomics of the Campylobacter concisus group.</title>
        <authorList>
            <person name="Miller W.G."/>
            <person name="Yee E."/>
            <person name="Chapman M.H."/>
            <person name="Huynh S."/>
            <person name="Bono J.L."/>
            <person name="On S.L.W."/>
            <person name="StLeger J."/>
            <person name="Foster G."/>
            <person name="Parker C.T."/>
        </authorList>
    </citation>
    <scope>NUCLEOTIDE SEQUENCE [LARGE SCALE GENOMIC DNA]</scope>
    <source>
        <strain evidence="1 2">ATCC 33238</strain>
    </source>
</reference>
<dbReference type="EMBL" id="CP012543">
    <property type="protein sequence ID" value="QCD45740.1"/>
    <property type="molecule type" value="Genomic_DNA"/>
</dbReference>
<name>A0A6G5QJ99_CAMRE</name>
<evidence type="ECO:0000313" key="1">
    <source>
        <dbReference type="EMBL" id="QCD45740.1"/>
    </source>
</evidence>
<dbReference type="KEGG" id="crx:CRECT_0021"/>
<accession>A0A6G5QJ99</accession>
<gene>
    <name evidence="1" type="ORF">CRECT_0021</name>
</gene>
<evidence type="ECO:0000313" key="2">
    <source>
        <dbReference type="Proteomes" id="UP000502377"/>
    </source>
</evidence>
<dbReference type="RefSeq" id="WP_002943157.1">
    <property type="nucleotide sequence ID" value="NZ_CP012543.1"/>
</dbReference>